<evidence type="ECO:0000256" key="1">
    <source>
        <dbReference type="SAM" id="Coils"/>
    </source>
</evidence>
<dbReference type="EMBL" id="SGWX01000001">
    <property type="protein sequence ID" value="RZS59945.1"/>
    <property type="molecule type" value="Genomic_DNA"/>
</dbReference>
<proteinExistence type="predicted"/>
<name>A0A4Q7LXW9_9MICO</name>
<keyword evidence="3" id="KW-1185">Reference proteome</keyword>
<dbReference type="GO" id="GO:0032259">
    <property type="term" value="P:methylation"/>
    <property type="evidence" value="ECO:0007669"/>
    <property type="project" value="UniProtKB-KW"/>
</dbReference>
<dbReference type="Pfam" id="PF13489">
    <property type="entry name" value="Methyltransf_23"/>
    <property type="match status" value="1"/>
</dbReference>
<dbReference type="GO" id="GO:0008168">
    <property type="term" value="F:methyltransferase activity"/>
    <property type="evidence" value="ECO:0007669"/>
    <property type="project" value="UniProtKB-KW"/>
</dbReference>
<gene>
    <name evidence="2" type="ORF">EV386_0184</name>
</gene>
<accession>A0A4Q7LXW9</accession>
<keyword evidence="2" id="KW-0489">Methyltransferase</keyword>
<dbReference type="CDD" id="cd02440">
    <property type="entry name" value="AdoMet_MTases"/>
    <property type="match status" value="1"/>
</dbReference>
<dbReference type="PANTHER" id="PTHR43861">
    <property type="entry name" value="TRANS-ACONITATE 2-METHYLTRANSFERASE-RELATED"/>
    <property type="match status" value="1"/>
</dbReference>
<dbReference type="RefSeq" id="WP_130411489.1">
    <property type="nucleotide sequence ID" value="NZ_SGWX01000001.1"/>
</dbReference>
<reference evidence="2 3" key="1">
    <citation type="submission" date="2019-02" db="EMBL/GenBank/DDBJ databases">
        <title>Sequencing the genomes of 1000 actinobacteria strains.</title>
        <authorList>
            <person name="Klenk H.-P."/>
        </authorList>
    </citation>
    <scope>NUCLEOTIDE SEQUENCE [LARGE SCALE GENOMIC DNA]</scope>
    <source>
        <strain evidence="2 3">DSM 16932</strain>
    </source>
</reference>
<dbReference type="InterPro" id="IPR029063">
    <property type="entry name" value="SAM-dependent_MTases_sf"/>
</dbReference>
<dbReference type="SUPFAM" id="SSF53335">
    <property type="entry name" value="S-adenosyl-L-methionine-dependent methyltransferases"/>
    <property type="match status" value="1"/>
</dbReference>
<evidence type="ECO:0000313" key="2">
    <source>
        <dbReference type="EMBL" id="RZS59945.1"/>
    </source>
</evidence>
<dbReference type="Gene3D" id="3.40.50.150">
    <property type="entry name" value="Vaccinia Virus protein VP39"/>
    <property type="match status" value="1"/>
</dbReference>
<protein>
    <submittedName>
        <fullName evidence="2">Methyltransferase family protein</fullName>
    </submittedName>
</protein>
<keyword evidence="1" id="KW-0175">Coiled coil</keyword>
<comment type="caution">
    <text evidence="2">The sequence shown here is derived from an EMBL/GenBank/DDBJ whole genome shotgun (WGS) entry which is preliminary data.</text>
</comment>
<evidence type="ECO:0000313" key="3">
    <source>
        <dbReference type="Proteomes" id="UP000293852"/>
    </source>
</evidence>
<dbReference type="Proteomes" id="UP000293852">
    <property type="component" value="Unassembled WGS sequence"/>
</dbReference>
<feature type="coiled-coil region" evidence="1">
    <location>
        <begin position="283"/>
        <end position="338"/>
    </location>
</feature>
<keyword evidence="2" id="KW-0808">Transferase</keyword>
<dbReference type="OrthoDB" id="9810247at2"/>
<organism evidence="2 3">
    <name type="scientific">Xylanimonas ulmi</name>
    <dbReference type="NCBI Taxonomy" id="228973"/>
    <lineage>
        <taxon>Bacteria</taxon>
        <taxon>Bacillati</taxon>
        <taxon>Actinomycetota</taxon>
        <taxon>Actinomycetes</taxon>
        <taxon>Micrococcales</taxon>
        <taxon>Promicromonosporaceae</taxon>
        <taxon>Xylanimonas</taxon>
    </lineage>
</organism>
<sequence length="359" mass="39805">MSHYQTVVDLTVRNSSQTLEVEMVGTGKRVLDVGCAGGFLADALNLQGCTVSGVEYDADAAQEARPKLRRLEIADIEKSPLAELFRGDEFDRIVFGDVLEHLRDPAAVLRSAMELLPPDGRIVISVPNVAHGSLRLALLQGRWRYRDTGLLDRTHITFFTLESLVAMLTSLGLVIHDAWSPQLDVLGTEVEVAPDTFPGGLVDWVRHQPRALDYQYVVSVGVGEPTGELPDVKPAATWEEIVPDDRFAQEARDRVAGEHARMYQRDHVMGLEAGLARAELTYADAAARAKAEYADAVEQANAKLERARATVDEIQAERERLSRLVEDLDSQSKELRASTTWRIGSLVMAPLRFVKRARR</sequence>
<dbReference type="AlphaFoldDB" id="A0A4Q7LXW9"/>